<feature type="domain" description="DUF2470" evidence="1">
    <location>
        <begin position="10"/>
        <end position="85"/>
    </location>
</feature>
<dbReference type="PANTHER" id="PTHR37783">
    <property type="entry name" value="MEMBRANE PROTEIN, PUTATIVE (AFU_ORTHOLOGUE AFUA_1G04315)-RELATED"/>
    <property type="match status" value="1"/>
</dbReference>
<dbReference type="AlphaFoldDB" id="A0A161HMV7"/>
<name>A0A161HMV7_9ASCO</name>
<evidence type="ECO:0000259" key="1">
    <source>
        <dbReference type="Pfam" id="PF10615"/>
    </source>
</evidence>
<dbReference type="Pfam" id="PF10615">
    <property type="entry name" value="DUF2470"/>
    <property type="match status" value="1"/>
</dbReference>
<gene>
    <name evidence="2" type="ORF">AWJ20_2924</name>
</gene>
<proteinExistence type="predicted"/>
<dbReference type="PANTHER" id="PTHR37783:SF1">
    <property type="entry name" value="MEMBRANE PROTEIN, PUTATIVE (AFU_ORTHOLOGUE AFUA_1G04315)-RELATED"/>
    <property type="match status" value="1"/>
</dbReference>
<dbReference type="EMBL" id="CP014503">
    <property type="protein sequence ID" value="ANB15297.1"/>
    <property type="molecule type" value="Genomic_DNA"/>
</dbReference>
<dbReference type="RefSeq" id="XP_018737774.1">
    <property type="nucleotide sequence ID" value="XM_018879902.1"/>
</dbReference>
<dbReference type="InterPro" id="IPR037119">
    <property type="entry name" value="Haem_oxidase_HugZ-like_sf"/>
</dbReference>
<keyword evidence="3" id="KW-1185">Reference proteome</keyword>
<dbReference type="OrthoDB" id="5553410at2759"/>
<sequence length="213" mass="24040">MPEAEAVVRKRIIKHMNDQKFRLFDYLEYFKGIKLNRSKDDVAMTAISLTSMELTYKKSGGAAQTTTLPISPPLSSYNDARHSLILLAKEAAGSLGYSAYQVTRYVPPHLTLTDLVPGSAVPLYILLTFFPARIVPYIARLSPRLASFLGRNAPKVLVGLIVFHIIEIVTILRPRLIKYRVPCGTSALWIVSNLFEGYPSFRRFDEEVDRINH</sequence>
<reference evidence="2 3" key="1">
    <citation type="submission" date="2016-02" db="EMBL/GenBank/DDBJ databases">
        <title>Complete genome sequence and transcriptome regulation of the pentose utilising yeast Sugiyamaella lignohabitans.</title>
        <authorList>
            <person name="Bellasio M."/>
            <person name="Peymann A."/>
            <person name="Valli M."/>
            <person name="Sipitzky M."/>
            <person name="Graf A."/>
            <person name="Sauer M."/>
            <person name="Marx H."/>
            <person name="Mattanovich D."/>
        </authorList>
    </citation>
    <scope>NUCLEOTIDE SEQUENCE [LARGE SCALE GENOMIC DNA]</scope>
    <source>
        <strain evidence="2 3">CBS 10342</strain>
    </source>
</reference>
<accession>A0A161HMV7</accession>
<dbReference type="GeneID" id="30034889"/>
<dbReference type="Proteomes" id="UP000189580">
    <property type="component" value="Chromosome b"/>
</dbReference>
<dbReference type="KEGG" id="slb:AWJ20_2924"/>
<dbReference type="InterPro" id="IPR019595">
    <property type="entry name" value="DUF2470"/>
</dbReference>
<organism evidence="2 3">
    <name type="scientific">Sugiyamaella lignohabitans</name>
    <dbReference type="NCBI Taxonomy" id="796027"/>
    <lineage>
        <taxon>Eukaryota</taxon>
        <taxon>Fungi</taxon>
        <taxon>Dikarya</taxon>
        <taxon>Ascomycota</taxon>
        <taxon>Saccharomycotina</taxon>
        <taxon>Dipodascomycetes</taxon>
        <taxon>Dipodascales</taxon>
        <taxon>Trichomonascaceae</taxon>
        <taxon>Sugiyamaella</taxon>
    </lineage>
</organism>
<evidence type="ECO:0000313" key="3">
    <source>
        <dbReference type="Proteomes" id="UP000189580"/>
    </source>
</evidence>
<evidence type="ECO:0000313" key="2">
    <source>
        <dbReference type="EMBL" id="ANB15297.1"/>
    </source>
</evidence>
<dbReference type="Gene3D" id="3.20.180.10">
    <property type="entry name" value="PNP-oxidase-like"/>
    <property type="match status" value="1"/>
</dbReference>
<protein>
    <recommendedName>
        <fullName evidence="1">DUF2470 domain-containing protein</fullName>
    </recommendedName>
</protein>